<dbReference type="InterPro" id="IPR002104">
    <property type="entry name" value="Integrase_catalytic"/>
</dbReference>
<comment type="function">
    <text evidence="1">Site-specific tyrosine recombinase, which acts by catalyzing the cutting and rejoining of the recombining DNA molecules.</text>
</comment>
<evidence type="ECO:0000256" key="6">
    <source>
        <dbReference type="PROSITE-ProRule" id="PRU01248"/>
    </source>
</evidence>
<dbReference type="PANTHER" id="PTHR30349">
    <property type="entry name" value="PHAGE INTEGRASE-RELATED"/>
    <property type="match status" value="1"/>
</dbReference>
<keyword evidence="4 6" id="KW-0238">DNA-binding</keyword>
<feature type="domain" description="Core-binding (CB)" evidence="8">
    <location>
        <begin position="34"/>
        <end position="112"/>
    </location>
</feature>
<dbReference type="RefSeq" id="WP_105309655.1">
    <property type="nucleotide sequence ID" value="NZ_CABHNI010000054.1"/>
</dbReference>
<comment type="similarity">
    <text evidence="2">Belongs to the 'phage' integrase family.</text>
</comment>
<dbReference type="Proteomes" id="UP000358366">
    <property type="component" value="Unassembled WGS sequence"/>
</dbReference>
<feature type="domain" description="Tyr recombinase" evidence="7">
    <location>
        <begin position="130"/>
        <end position="306"/>
    </location>
</feature>
<keyword evidence="5" id="KW-0233">DNA recombination</keyword>
<dbReference type="EMBL" id="CABHNI010000054">
    <property type="protein sequence ID" value="VUX21441.1"/>
    <property type="molecule type" value="Genomic_DNA"/>
</dbReference>
<dbReference type="InterPro" id="IPR011010">
    <property type="entry name" value="DNA_brk_join_enz"/>
</dbReference>
<dbReference type="InterPro" id="IPR050090">
    <property type="entry name" value="Tyrosine_recombinase_XerCD"/>
</dbReference>
<dbReference type="PROSITE" id="PS51898">
    <property type="entry name" value="TYR_RECOMBINASE"/>
    <property type="match status" value="1"/>
</dbReference>
<keyword evidence="3" id="KW-0229">DNA integration</keyword>
<dbReference type="GO" id="GO:0015074">
    <property type="term" value="P:DNA integration"/>
    <property type="evidence" value="ECO:0007669"/>
    <property type="project" value="UniProtKB-KW"/>
</dbReference>
<dbReference type="InterPro" id="IPR004107">
    <property type="entry name" value="Integrase_SAM-like_N"/>
</dbReference>
<dbReference type="GO" id="GO:0006310">
    <property type="term" value="P:DNA recombination"/>
    <property type="evidence" value="ECO:0007669"/>
    <property type="project" value="UniProtKB-KW"/>
</dbReference>
<dbReference type="Pfam" id="PF00589">
    <property type="entry name" value="Phage_integrase"/>
    <property type="match status" value="1"/>
</dbReference>
<dbReference type="Gene3D" id="1.10.150.130">
    <property type="match status" value="1"/>
</dbReference>
<dbReference type="InterPro" id="IPR044068">
    <property type="entry name" value="CB"/>
</dbReference>
<evidence type="ECO:0000259" key="7">
    <source>
        <dbReference type="PROSITE" id="PS51898"/>
    </source>
</evidence>
<gene>
    <name evidence="9" type="primary">xerD_11</name>
    <name evidence="9" type="ORF">DFSSTS7063_02928</name>
</gene>
<dbReference type="Pfam" id="PF02899">
    <property type="entry name" value="Phage_int_SAM_1"/>
    <property type="match status" value="1"/>
</dbReference>
<dbReference type="InterPro" id="IPR010998">
    <property type="entry name" value="Integrase_recombinase_N"/>
</dbReference>
<dbReference type="PROSITE" id="PS51900">
    <property type="entry name" value="CB"/>
    <property type="match status" value="1"/>
</dbReference>
<sequence length="328" mass="39043">MGKIMEKFTDSVARKIWNQMEEEQRKCKESKIQTITEKQIKEFGESLYETEHSDNTIQRYCQEVRKFMEFLDGRVPEKQLFVEYRDLEKKQYNVRSVNVKISAINAYFVWSKRPELKMHFLKIQKKAFISEKRQLSSEEFSRLLTVAQKKSSQRLYMLLQVLVSTGIRISELPFITVESVEQGEAEISLKGKTRSVKFQNELRKNILEYCRKNKIESGYIFRTRNGKAVDRSNVYHEMKKLCEKAGVEKEKVFPHNMRHLFARIFYHTEQNLAHLADVLGHSSIETTRIYVAETIDTYEKILEKMKFPVQVNRNGSEKQKDHRIYILW</sequence>
<accession>A0A564UPZ3</accession>
<protein>
    <submittedName>
        <fullName evidence="9">Tyrosine recombinase XerD</fullName>
    </submittedName>
</protein>
<evidence type="ECO:0000256" key="2">
    <source>
        <dbReference type="ARBA" id="ARBA00008857"/>
    </source>
</evidence>
<dbReference type="AlphaFoldDB" id="A0A564UPZ3"/>
<reference evidence="9 10" key="1">
    <citation type="submission" date="2019-07" db="EMBL/GenBank/DDBJ databases">
        <authorList>
            <person name="Hibberd C M."/>
            <person name="Gehrig L. J."/>
            <person name="Chang H.-W."/>
            <person name="Venkatesh S."/>
        </authorList>
    </citation>
    <scope>NUCLEOTIDE SEQUENCE [LARGE SCALE GENOMIC DNA]</scope>
    <source>
        <strain evidence="9">Dorea_formicigenerans_SSTS_Bg7063</strain>
    </source>
</reference>
<dbReference type="Gene3D" id="1.10.443.10">
    <property type="entry name" value="Intergrase catalytic core"/>
    <property type="match status" value="1"/>
</dbReference>
<evidence type="ECO:0000313" key="10">
    <source>
        <dbReference type="Proteomes" id="UP000358366"/>
    </source>
</evidence>
<dbReference type="GO" id="GO:0003677">
    <property type="term" value="F:DNA binding"/>
    <property type="evidence" value="ECO:0007669"/>
    <property type="project" value="UniProtKB-UniRule"/>
</dbReference>
<proteinExistence type="inferred from homology"/>
<organism evidence="9 10">
    <name type="scientific">Dorea formicigenerans</name>
    <dbReference type="NCBI Taxonomy" id="39486"/>
    <lineage>
        <taxon>Bacteria</taxon>
        <taxon>Bacillati</taxon>
        <taxon>Bacillota</taxon>
        <taxon>Clostridia</taxon>
        <taxon>Lachnospirales</taxon>
        <taxon>Lachnospiraceae</taxon>
        <taxon>Dorea</taxon>
    </lineage>
</organism>
<evidence type="ECO:0000256" key="4">
    <source>
        <dbReference type="ARBA" id="ARBA00023125"/>
    </source>
</evidence>
<evidence type="ECO:0000256" key="1">
    <source>
        <dbReference type="ARBA" id="ARBA00003283"/>
    </source>
</evidence>
<evidence type="ECO:0000256" key="3">
    <source>
        <dbReference type="ARBA" id="ARBA00022908"/>
    </source>
</evidence>
<dbReference type="PANTHER" id="PTHR30349:SF89">
    <property type="entry name" value="INTEGRASE_RECOMBINASE"/>
    <property type="match status" value="1"/>
</dbReference>
<evidence type="ECO:0000256" key="5">
    <source>
        <dbReference type="ARBA" id="ARBA00023172"/>
    </source>
</evidence>
<evidence type="ECO:0000313" key="9">
    <source>
        <dbReference type="EMBL" id="VUX21441.1"/>
    </source>
</evidence>
<evidence type="ECO:0000259" key="8">
    <source>
        <dbReference type="PROSITE" id="PS51900"/>
    </source>
</evidence>
<name>A0A564UPZ3_9FIRM</name>
<dbReference type="SUPFAM" id="SSF56349">
    <property type="entry name" value="DNA breaking-rejoining enzymes"/>
    <property type="match status" value="1"/>
</dbReference>
<dbReference type="InterPro" id="IPR013762">
    <property type="entry name" value="Integrase-like_cat_sf"/>
</dbReference>